<organism evidence="1 2">
    <name type="scientific">Clostridium facile</name>
    <dbReference type="NCBI Taxonomy" id="2763035"/>
    <lineage>
        <taxon>Bacteria</taxon>
        <taxon>Bacillati</taxon>
        <taxon>Bacillota</taxon>
        <taxon>Clostridia</taxon>
        <taxon>Eubacteriales</taxon>
        <taxon>Clostridiaceae</taxon>
        <taxon>Clostridium</taxon>
    </lineage>
</organism>
<keyword evidence="2" id="KW-1185">Reference proteome</keyword>
<reference evidence="1 2" key="1">
    <citation type="submission" date="2020-08" db="EMBL/GenBank/DDBJ databases">
        <title>Genome public.</title>
        <authorList>
            <person name="Liu C."/>
            <person name="Sun Q."/>
        </authorList>
    </citation>
    <scope>NUCLEOTIDE SEQUENCE [LARGE SCALE GENOMIC DNA]</scope>
    <source>
        <strain evidence="1 2">NSJ-27</strain>
    </source>
</reference>
<comment type="caution">
    <text evidence="1">The sequence shown here is derived from an EMBL/GenBank/DDBJ whole genome shotgun (WGS) entry which is preliminary data.</text>
</comment>
<dbReference type="Proteomes" id="UP000649151">
    <property type="component" value="Unassembled WGS sequence"/>
</dbReference>
<proteinExistence type="predicted"/>
<dbReference type="RefSeq" id="WP_069987195.1">
    <property type="nucleotide sequence ID" value="NZ_JACOQK010000001.1"/>
</dbReference>
<protein>
    <submittedName>
        <fullName evidence="1">Uncharacterized protein</fullName>
    </submittedName>
</protein>
<sequence>MNIIKYNDVLSVEEAIKQDEPLMAVISFDGEEAVVSHIDEAMEHHILLEKAGLDSRNIDKYFRIIFDKEGCDWTFICPSDYRNIKDRQKRIMAFYKDGFTAIADFLSQMGYFVDIKIPQRYRRHFQAMGE</sequence>
<evidence type="ECO:0000313" key="1">
    <source>
        <dbReference type="EMBL" id="MBC5786783.1"/>
    </source>
</evidence>
<accession>A0ABR7INV8</accession>
<gene>
    <name evidence="1" type="ORF">H8Z77_01940</name>
</gene>
<dbReference type="EMBL" id="JACOQK010000001">
    <property type="protein sequence ID" value="MBC5786783.1"/>
    <property type="molecule type" value="Genomic_DNA"/>
</dbReference>
<evidence type="ECO:0000313" key="2">
    <source>
        <dbReference type="Proteomes" id="UP000649151"/>
    </source>
</evidence>
<name>A0ABR7INV8_9CLOT</name>